<sequence>MSTVVDLRVWDVDRVAPAVLRMATGRRHLAGRPGLRFAKLLGTGAGRTFTPRDADPHRWALLTVWDDEASADAGPDPRLTDPWDEAASERLSVRMTPLSSRGRWSGAEPFGASTDEPPDHAGPVAVITRARLRTSRAASFWRAVPPVVGDLAQAPGLRLALGVGEAPVLLQGTFSIWESRRHLVDFAYRTAAHREAVARTEPARWYAEELFARFAVRDVSGTYRGRRP</sequence>
<name>A0ABV5KB66_9ACTN</name>
<reference evidence="2 3" key="1">
    <citation type="submission" date="2024-09" db="EMBL/GenBank/DDBJ databases">
        <authorList>
            <person name="Sun Q."/>
            <person name="Mori K."/>
        </authorList>
    </citation>
    <scope>NUCLEOTIDE SEQUENCE [LARGE SCALE GENOMIC DNA]</scope>
    <source>
        <strain evidence="2 3">JCM 9626</strain>
    </source>
</reference>
<evidence type="ECO:0000256" key="1">
    <source>
        <dbReference type="SAM" id="MobiDB-lite"/>
    </source>
</evidence>
<dbReference type="Proteomes" id="UP001589750">
    <property type="component" value="Unassembled WGS sequence"/>
</dbReference>
<accession>A0ABV5KB66</accession>
<protein>
    <recommendedName>
        <fullName evidence="4">Spheroidene monooxygenase</fullName>
    </recommendedName>
</protein>
<dbReference type="InterPro" id="IPR049574">
    <property type="entry name" value="CrtA-like"/>
</dbReference>
<keyword evidence="3" id="KW-1185">Reference proteome</keyword>
<proteinExistence type="predicted"/>
<evidence type="ECO:0000313" key="2">
    <source>
        <dbReference type="EMBL" id="MFB9313962.1"/>
    </source>
</evidence>
<dbReference type="EMBL" id="JBHMDG010000015">
    <property type="protein sequence ID" value="MFB9313962.1"/>
    <property type="molecule type" value="Genomic_DNA"/>
</dbReference>
<organism evidence="2 3">
    <name type="scientific">Nocardioides plantarum</name>
    <dbReference type="NCBI Taxonomy" id="29299"/>
    <lineage>
        <taxon>Bacteria</taxon>
        <taxon>Bacillati</taxon>
        <taxon>Actinomycetota</taxon>
        <taxon>Actinomycetes</taxon>
        <taxon>Propionibacteriales</taxon>
        <taxon>Nocardioidaceae</taxon>
        <taxon>Nocardioides</taxon>
    </lineage>
</organism>
<feature type="region of interest" description="Disordered" evidence="1">
    <location>
        <begin position="98"/>
        <end position="121"/>
    </location>
</feature>
<evidence type="ECO:0008006" key="4">
    <source>
        <dbReference type="Google" id="ProtNLM"/>
    </source>
</evidence>
<gene>
    <name evidence="2" type="ORF">ACFFRI_12985</name>
</gene>
<dbReference type="RefSeq" id="WP_140007445.1">
    <property type="nucleotide sequence ID" value="NZ_JBHMDG010000015.1"/>
</dbReference>
<evidence type="ECO:0000313" key="3">
    <source>
        <dbReference type="Proteomes" id="UP001589750"/>
    </source>
</evidence>
<comment type="caution">
    <text evidence="2">The sequence shown here is derived from an EMBL/GenBank/DDBJ whole genome shotgun (WGS) entry which is preliminary data.</text>
</comment>
<dbReference type="CDD" id="cd21650">
    <property type="entry name" value="CrtA-like"/>
    <property type="match status" value="1"/>
</dbReference>